<dbReference type="EMBL" id="DRZI01000073">
    <property type="protein sequence ID" value="HHP81407.1"/>
    <property type="molecule type" value="Genomic_DNA"/>
</dbReference>
<keyword evidence="2 7" id="KW-0813">Transport</keyword>
<dbReference type="Gene3D" id="1.10.3720.10">
    <property type="entry name" value="MetI-like"/>
    <property type="match status" value="1"/>
</dbReference>
<dbReference type="PANTHER" id="PTHR43386">
    <property type="entry name" value="OLIGOPEPTIDE TRANSPORT SYSTEM PERMEASE PROTEIN APPC"/>
    <property type="match status" value="1"/>
</dbReference>
<feature type="transmembrane region" description="Helical" evidence="7">
    <location>
        <begin position="26"/>
        <end position="46"/>
    </location>
</feature>
<feature type="transmembrane region" description="Helical" evidence="7">
    <location>
        <begin position="222"/>
        <end position="241"/>
    </location>
</feature>
<keyword evidence="4 7" id="KW-0812">Transmembrane</keyword>
<evidence type="ECO:0000256" key="2">
    <source>
        <dbReference type="ARBA" id="ARBA00022448"/>
    </source>
</evidence>
<evidence type="ECO:0000256" key="3">
    <source>
        <dbReference type="ARBA" id="ARBA00022475"/>
    </source>
</evidence>
<evidence type="ECO:0000313" key="10">
    <source>
        <dbReference type="EMBL" id="HHR97034.1"/>
    </source>
</evidence>
<keyword evidence="6 7" id="KW-0472">Membrane</keyword>
<protein>
    <submittedName>
        <fullName evidence="9">ABC transporter permease</fullName>
    </submittedName>
</protein>
<dbReference type="CDD" id="cd06261">
    <property type="entry name" value="TM_PBP2"/>
    <property type="match status" value="1"/>
</dbReference>
<dbReference type="GO" id="GO:0055085">
    <property type="term" value="P:transmembrane transport"/>
    <property type="evidence" value="ECO:0007669"/>
    <property type="project" value="InterPro"/>
</dbReference>
<dbReference type="GO" id="GO:0005886">
    <property type="term" value="C:plasma membrane"/>
    <property type="evidence" value="ECO:0007669"/>
    <property type="project" value="UniProtKB-SubCell"/>
</dbReference>
<dbReference type="EMBL" id="DRUB01000188">
    <property type="protein sequence ID" value="HHR97034.1"/>
    <property type="molecule type" value="Genomic_DNA"/>
</dbReference>
<dbReference type="AlphaFoldDB" id="A0A7C5XLU6"/>
<feature type="transmembrane region" description="Helical" evidence="7">
    <location>
        <begin position="117"/>
        <end position="140"/>
    </location>
</feature>
<keyword evidence="5 7" id="KW-1133">Transmembrane helix</keyword>
<name>A0A7C5XLU6_9CREN</name>
<accession>A0A7C5XLU6</accession>
<dbReference type="InterPro" id="IPR000515">
    <property type="entry name" value="MetI-like"/>
</dbReference>
<evidence type="ECO:0000256" key="4">
    <source>
        <dbReference type="ARBA" id="ARBA00022692"/>
    </source>
</evidence>
<sequence>MHIQVYKTMSTSTITRIFKIKKFTTGLSIFLALLVIGILGPIIYGISPTKTVGGRYIPPGTEYFLGTDALGRDVLAQLLHGIRGSLYVGVIASTISLSLALFLGTIAAIFGGVVDKVIMTISEIFLLIPSILLMMLLAAYLPERSLWIVAVVIGVTSWAGWARGFRSRTLSILSSDFIHIAVLSGASKMSIIIRDIIPIIAPYILAAFAMLFSYSIMSEVGLTLIGVGMTKDVTLGLMLYIAQIYANISQGIWWTFVPPTIIVTLIFLSLYAIATSIDELFSYR</sequence>
<evidence type="ECO:0000256" key="5">
    <source>
        <dbReference type="ARBA" id="ARBA00022989"/>
    </source>
</evidence>
<dbReference type="InterPro" id="IPR035906">
    <property type="entry name" value="MetI-like_sf"/>
</dbReference>
<organism evidence="9">
    <name type="scientific">Ignisphaera aggregans</name>
    <dbReference type="NCBI Taxonomy" id="334771"/>
    <lineage>
        <taxon>Archaea</taxon>
        <taxon>Thermoproteota</taxon>
        <taxon>Thermoprotei</taxon>
        <taxon>Desulfurococcales</taxon>
        <taxon>Desulfurococcaceae</taxon>
        <taxon>Ignisphaera</taxon>
    </lineage>
</organism>
<feature type="transmembrane region" description="Helical" evidence="7">
    <location>
        <begin position="146"/>
        <end position="165"/>
    </location>
</feature>
<evidence type="ECO:0000256" key="1">
    <source>
        <dbReference type="ARBA" id="ARBA00004651"/>
    </source>
</evidence>
<feature type="transmembrane region" description="Helical" evidence="7">
    <location>
        <begin position="253"/>
        <end position="274"/>
    </location>
</feature>
<dbReference type="InterPro" id="IPR050366">
    <property type="entry name" value="BP-dependent_transpt_permease"/>
</dbReference>
<feature type="transmembrane region" description="Helical" evidence="7">
    <location>
        <begin position="196"/>
        <end position="216"/>
    </location>
</feature>
<evidence type="ECO:0000256" key="6">
    <source>
        <dbReference type="ARBA" id="ARBA00023136"/>
    </source>
</evidence>
<reference evidence="9" key="1">
    <citation type="journal article" date="2020" name="mSystems">
        <title>Genome- and Community-Level Interaction Insights into Carbon Utilization and Element Cycling Functions of Hydrothermarchaeota in Hydrothermal Sediment.</title>
        <authorList>
            <person name="Zhou Z."/>
            <person name="Liu Y."/>
            <person name="Xu W."/>
            <person name="Pan J."/>
            <person name="Luo Z.H."/>
            <person name="Li M."/>
        </authorList>
    </citation>
    <scope>NUCLEOTIDE SEQUENCE [LARGE SCALE GENOMIC DNA]</scope>
    <source>
        <strain evidence="10">SpSt-1</strain>
        <strain evidence="9">SpSt-1121</strain>
    </source>
</reference>
<feature type="domain" description="ABC transmembrane type-1" evidence="8">
    <location>
        <begin position="82"/>
        <end position="274"/>
    </location>
</feature>
<comment type="caution">
    <text evidence="9">The sequence shown here is derived from an EMBL/GenBank/DDBJ whole genome shotgun (WGS) entry which is preliminary data.</text>
</comment>
<feature type="transmembrane region" description="Helical" evidence="7">
    <location>
        <begin position="86"/>
        <end position="110"/>
    </location>
</feature>
<proteinExistence type="inferred from homology"/>
<comment type="subcellular location">
    <subcellularLocation>
        <location evidence="1 7">Cell membrane</location>
        <topology evidence="1 7">Multi-pass membrane protein</topology>
    </subcellularLocation>
</comment>
<dbReference type="Pfam" id="PF00528">
    <property type="entry name" value="BPD_transp_1"/>
    <property type="match status" value="1"/>
</dbReference>
<comment type="similarity">
    <text evidence="7">Belongs to the binding-protein-dependent transport system permease family.</text>
</comment>
<evidence type="ECO:0000256" key="7">
    <source>
        <dbReference type="RuleBase" id="RU363032"/>
    </source>
</evidence>
<dbReference type="SUPFAM" id="SSF161098">
    <property type="entry name" value="MetI-like"/>
    <property type="match status" value="1"/>
</dbReference>
<evidence type="ECO:0000313" key="9">
    <source>
        <dbReference type="EMBL" id="HHP81407.1"/>
    </source>
</evidence>
<keyword evidence="3" id="KW-1003">Cell membrane</keyword>
<dbReference type="PANTHER" id="PTHR43386:SF1">
    <property type="entry name" value="D,D-DIPEPTIDE TRANSPORT SYSTEM PERMEASE PROTEIN DDPC-RELATED"/>
    <property type="match status" value="1"/>
</dbReference>
<gene>
    <name evidence="10" type="ORF">ENL47_09650</name>
    <name evidence="9" type="ORF">ENM84_01945</name>
</gene>
<dbReference type="PROSITE" id="PS50928">
    <property type="entry name" value="ABC_TM1"/>
    <property type="match status" value="1"/>
</dbReference>
<evidence type="ECO:0000259" key="8">
    <source>
        <dbReference type="PROSITE" id="PS50928"/>
    </source>
</evidence>